<protein>
    <recommendedName>
        <fullName evidence="1 8">Imidazolonepropionase</fullName>
        <ecNumber evidence="1 8">3.5.2.7</ecNumber>
    </recommendedName>
    <alternativeName>
        <fullName evidence="8">Imidazolone-5-propionate hydrolase</fullName>
    </alternativeName>
</protein>
<feature type="binding site" evidence="8">
    <location>
        <position position="246"/>
    </location>
    <ligand>
        <name>4-imidazolone-5-propanoate</name>
        <dbReference type="ChEBI" id="CHEBI:77893"/>
    </ligand>
</feature>
<feature type="binding site" evidence="8">
    <location>
        <position position="73"/>
    </location>
    <ligand>
        <name>Zn(2+)</name>
        <dbReference type="ChEBI" id="CHEBI:29105"/>
    </ligand>
</feature>
<dbReference type="SUPFAM" id="SSF51556">
    <property type="entry name" value="Metallo-dependent hydrolases"/>
    <property type="match status" value="1"/>
</dbReference>
<dbReference type="Pfam" id="PF01979">
    <property type="entry name" value="Amidohydro_1"/>
    <property type="match status" value="1"/>
</dbReference>
<dbReference type="InterPro" id="IPR005920">
    <property type="entry name" value="HutI"/>
</dbReference>
<feature type="binding site" evidence="8">
    <location>
        <position position="323"/>
    </location>
    <ligand>
        <name>4-imidazolone-5-propanoate</name>
        <dbReference type="ChEBI" id="CHEBI:77893"/>
    </ligand>
</feature>
<evidence type="ECO:0000256" key="2">
    <source>
        <dbReference type="ARBA" id="ARBA00022490"/>
    </source>
</evidence>
<dbReference type="PANTHER" id="PTHR42752:SF1">
    <property type="entry name" value="IMIDAZOLONEPROPIONASE-RELATED"/>
    <property type="match status" value="1"/>
</dbReference>
<comment type="pathway">
    <text evidence="8">Amino-acid degradation; L-histidine degradation into L-glutamate; N-formimidoyl-L-glutamate from L-histidine: step 3/3.</text>
</comment>
<feature type="binding site" evidence="8">
    <location>
        <position position="73"/>
    </location>
    <ligand>
        <name>Fe(3+)</name>
        <dbReference type="ChEBI" id="CHEBI:29034"/>
    </ligand>
</feature>
<feature type="binding site" evidence="8">
    <location>
        <position position="243"/>
    </location>
    <ligand>
        <name>Zn(2+)</name>
        <dbReference type="ChEBI" id="CHEBI:29105"/>
    </ligand>
</feature>
<proteinExistence type="inferred from homology"/>
<reference evidence="10 11" key="1">
    <citation type="submission" date="2020-02" db="EMBL/GenBank/DDBJ databases">
        <title>Rhodobacter algicola sp. nov., isolated from microalga culture.</title>
        <authorList>
            <person name="Park C.-Y."/>
        </authorList>
    </citation>
    <scope>NUCLEOTIDE SEQUENCE [LARGE SCALE GENOMIC DNA]</scope>
    <source>
        <strain evidence="10 11">ETT8</strain>
    </source>
</reference>
<evidence type="ECO:0000259" key="9">
    <source>
        <dbReference type="Pfam" id="PF01979"/>
    </source>
</evidence>
<dbReference type="FunFam" id="3.20.20.140:FF:000007">
    <property type="entry name" value="Imidazolonepropionase"/>
    <property type="match status" value="1"/>
</dbReference>
<keyword evidence="11" id="KW-1185">Reference proteome</keyword>
<comment type="function">
    <text evidence="8">Catalyzes the hydrolytic cleavage of the carbon-nitrogen bond in imidazolone-5-propanoate to yield N-formimidoyl-L-glutamate. It is the third step in the universal histidine degradation pathway.</text>
</comment>
<accession>A0A6B3RK14</accession>
<feature type="binding site" evidence="8">
    <location>
        <position position="75"/>
    </location>
    <ligand>
        <name>Fe(3+)</name>
        <dbReference type="ChEBI" id="CHEBI:29034"/>
    </ligand>
</feature>
<gene>
    <name evidence="8" type="primary">hutI</name>
    <name evidence="10" type="ORF">G3572_09055</name>
</gene>
<evidence type="ECO:0000256" key="8">
    <source>
        <dbReference type="HAMAP-Rule" id="MF_00372"/>
    </source>
</evidence>
<dbReference type="UniPathway" id="UPA00379">
    <property type="reaction ID" value="UER00551"/>
</dbReference>
<dbReference type="InterPro" id="IPR011059">
    <property type="entry name" value="Metal-dep_hydrolase_composite"/>
</dbReference>
<dbReference type="InterPro" id="IPR006680">
    <property type="entry name" value="Amidohydro-rel"/>
</dbReference>
<feature type="binding site" evidence="8">
    <location>
        <position position="243"/>
    </location>
    <ligand>
        <name>Fe(3+)</name>
        <dbReference type="ChEBI" id="CHEBI:29034"/>
    </ligand>
</feature>
<dbReference type="Proteomes" id="UP000481421">
    <property type="component" value="Unassembled WGS sequence"/>
</dbReference>
<dbReference type="AlphaFoldDB" id="A0A6B3RK14"/>
<evidence type="ECO:0000313" key="10">
    <source>
        <dbReference type="EMBL" id="NEX46354.1"/>
    </source>
</evidence>
<keyword evidence="6 8" id="KW-0862">Zinc</keyword>
<feature type="binding site" evidence="8">
    <location>
        <position position="145"/>
    </location>
    <ligand>
        <name>N-formimidoyl-L-glutamate</name>
        <dbReference type="ChEBI" id="CHEBI:58928"/>
    </ligand>
</feature>
<dbReference type="PANTHER" id="PTHR42752">
    <property type="entry name" value="IMIDAZOLONEPROPIONASE"/>
    <property type="match status" value="1"/>
</dbReference>
<keyword evidence="7 8" id="KW-0408">Iron</keyword>
<comment type="similarity">
    <text evidence="8">Belongs to the metallo-dependent hydrolases superfamily. HutI family.</text>
</comment>
<feature type="binding site" evidence="8">
    <location>
        <position position="322"/>
    </location>
    <ligand>
        <name>N-formimidoyl-L-glutamate</name>
        <dbReference type="ChEBI" id="CHEBI:58928"/>
    </ligand>
</feature>
<evidence type="ECO:0000256" key="7">
    <source>
        <dbReference type="ARBA" id="ARBA00023004"/>
    </source>
</evidence>
<keyword evidence="4 8" id="KW-0378">Hydrolase</keyword>
<dbReference type="GO" id="GO:0019556">
    <property type="term" value="P:L-histidine catabolic process to glutamate and formamide"/>
    <property type="evidence" value="ECO:0007669"/>
    <property type="project" value="UniProtKB-UniRule"/>
</dbReference>
<dbReference type="NCBIfam" id="TIGR01224">
    <property type="entry name" value="hutI"/>
    <property type="match status" value="1"/>
</dbReference>
<dbReference type="Gene3D" id="2.30.40.10">
    <property type="entry name" value="Urease, subunit C, domain 1"/>
    <property type="match status" value="1"/>
</dbReference>
<evidence type="ECO:0000256" key="3">
    <source>
        <dbReference type="ARBA" id="ARBA00022723"/>
    </source>
</evidence>
<comment type="caution">
    <text evidence="10">The sequence shown here is derived from an EMBL/GenBank/DDBJ whole genome shotgun (WGS) entry which is preliminary data.</text>
</comment>
<dbReference type="EC" id="3.5.2.7" evidence="1 8"/>
<feature type="binding site" evidence="8">
    <location>
        <position position="145"/>
    </location>
    <ligand>
        <name>4-imidazolone-5-propanoate</name>
        <dbReference type="ChEBI" id="CHEBI:77893"/>
    </ligand>
</feature>
<evidence type="ECO:0000256" key="6">
    <source>
        <dbReference type="ARBA" id="ARBA00022833"/>
    </source>
</evidence>
<dbReference type="Gene3D" id="3.20.20.140">
    <property type="entry name" value="Metal-dependent hydrolases"/>
    <property type="match status" value="1"/>
</dbReference>
<dbReference type="EMBL" id="JAAIKE010000002">
    <property type="protein sequence ID" value="NEX46354.1"/>
    <property type="molecule type" value="Genomic_DNA"/>
</dbReference>
<evidence type="ECO:0000256" key="5">
    <source>
        <dbReference type="ARBA" id="ARBA00022808"/>
    </source>
</evidence>
<dbReference type="InterPro" id="IPR032466">
    <property type="entry name" value="Metal_Hydrolase"/>
</dbReference>
<comment type="cofactor">
    <cofactor evidence="8">
        <name>Zn(2+)</name>
        <dbReference type="ChEBI" id="CHEBI:29105"/>
    </cofactor>
    <cofactor evidence="8">
        <name>Fe(3+)</name>
        <dbReference type="ChEBI" id="CHEBI:29034"/>
    </cofactor>
    <text evidence="8">Binds 1 zinc or iron ion per subunit.</text>
</comment>
<feature type="binding site" evidence="8">
    <location>
        <position position="178"/>
    </location>
    <ligand>
        <name>4-imidazolone-5-propanoate</name>
        <dbReference type="ChEBI" id="CHEBI:77893"/>
    </ligand>
</feature>
<comment type="catalytic activity">
    <reaction evidence="8">
        <text>4-imidazolone-5-propanoate + H2O = N-formimidoyl-L-glutamate</text>
        <dbReference type="Rhea" id="RHEA:23660"/>
        <dbReference type="ChEBI" id="CHEBI:15377"/>
        <dbReference type="ChEBI" id="CHEBI:58928"/>
        <dbReference type="ChEBI" id="CHEBI:77893"/>
        <dbReference type="EC" id="3.5.2.7"/>
    </reaction>
</comment>
<dbReference type="GO" id="GO:0050480">
    <property type="term" value="F:imidazolonepropionase activity"/>
    <property type="evidence" value="ECO:0007669"/>
    <property type="project" value="UniProtKB-UniRule"/>
</dbReference>
<feature type="domain" description="Amidohydrolase-related" evidence="9">
    <location>
        <begin position="65"/>
        <end position="385"/>
    </location>
</feature>
<evidence type="ECO:0000256" key="1">
    <source>
        <dbReference type="ARBA" id="ARBA00012864"/>
    </source>
</evidence>
<feature type="binding site" evidence="8">
    <location>
        <position position="75"/>
    </location>
    <ligand>
        <name>Zn(2+)</name>
        <dbReference type="ChEBI" id="CHEBI:29105"/>
    </ligand>
</feature>
<dbReference type="SUPFAM" id="SSF51338">
    <property type="entry name" value="Composite domain of metallo-dependent hydrolases"/>
    <property type="match status" value="1"/>
</dbReference>
<evidence type="ECO:0000256" key="4">
    <source>
        <dbReference type="ARBA" id="ARBA00022801"/>
    </source>
</evidence>
<organism evidence="10 11">
    <name type="scientific">Pseudotabrizicola algicola</name>
    <dbReference type="NCBI Taxonomy" id="2709381"/>
    <lineage>
        <taxon>Bacteria</taxon>
        <taxon>Pseudomonadati</taxon>
        <taxon>Pseudomonadota</taxon>
        <taxon>Alphaproteobacteria</taxon>
        <taxon>Rhodobacterales</taxon>
        <taxon>Paracoccaceae</taxon>
        <taxon>Pseudotabrizicola</taxon>
    </lineage>
</organism>
<dbReference type="GO" id="GO:0019557">
    <property type="term" value="P:L-histidine catabolic process to glutamate and formate"/>
    <property type="evidence" value="ECO:0007669"/>
    <property type="project" value="UniProtKB-UniPathway"/>
</dbReference>
<sequence length="406" mass="42152">MCRIGGAMGATLWTNARVVTADGGIDRAPVAGALEVLTEGGRIVAVGRGLARAGVEVVDCGGRLLTPAPVDCHTHLVFGGDRAGEFERRLEGVPYAQIAREGGGIRASMRATRAMGVEDLVAASLPRLDHLLREGVSTVEVKSGYGLSIEAELNMLRAARALGRARAVRVVTTWLAAHALPPEYEGRAEAYIAEVAIAGLEAAVAEGLVDAVDAFCEGIAFTPAELAPLYDRARALGLPVKIHSEQLSHLGGTAFACGYGALSADHLEHATEADARAMAASGTVAVLLPGAFYALRETVLPPVEAFRAAGVPMALATDCNPGTSPLTSILLTMNMGATLFRMTVAECLLAVTAHAARALGLGNETGRIAPGLSADMVLWDVETPAQLVARIGFNPIHARIFKGEVA</sequence>
<keyword evidence="5 8" id="KW-0369">Histidine metabolism</keyword>
<comment type="subcellular location">
    <subcellularLocation>
        <location evidence="8">Cytoplasm</location>
    </subcellularLocation>
</comment>
<feature type="binding site" evidence="8">
    <location>
        <position position="318"/>
    </location>
    <ligand>
        <name>Fe(3+)</name>
        <dbReference type="ChEBI" id="CHEBI:29034"/>
    </ligand>
</feature>
<feature type="binding site" evidence="8">
    <location>
        <position position="318"/>
    </location>
    <ligand>
        <name>Zn(2+)</name>
        <dbReference type="ChEBI" id="CHEBI:29105"/>
    </ligand>
</feature>
<dbReference type="GO" id="GO:0008270">
    <property type="term" value="F:zinc ion binding"/>
    <property type="evidence" value="ECO:0007669"/>
    <property type="project" value="UniProtKB-UniRule"/>
</dbReference>
<name>A0A6B3RK14_9RHOB</name>
<dbReference type="GO" id="GO:0005506">
    <property type="term" value="F:iron ion binding"/>
    <property type="evidence" value="ECO:0007669"/>
    <property type="project" value="UniProtKB-UniRule"/>
</dbReference>
<dbReference type="GO" id="GO:0005737">
    <property type="term" value="C:cytoplasm"/>
    <property type="evidence" value="ECO:0007669"/>
    <property type="project" value="UniProtKB-SubCell"/>
</dbReference>
<keyword evidence="3 8" id="KW-0479">Metal-binding</keyword>
<evidence type="ECO:0000313" key="11">
    <source>
        <dbReference type="Proteomes" id="UP000481421"/>
    </source>
</evidence>
<feature type="binding site" evidence="8">
    <location>
        <position position="320"/>
    </location>
    <ligand>
        <name>N-formimidoyl-L-glutamate</name>
        <dbReference type="ChEBI" id="CHEBI:58928"/>
    </ligand>
</feature>
<dbReference type="HAMAP" id="MF_00372">
    <property type="entry name" value="HutI"/>
    <property type="match status" value="1"/>
</dbReference>
<feature type="binding site" evidence="8">
    <location>
        <position position="82"/>
    </location>
    <ligand>
        <name>4-imidazolone-5-propanoate</name>
        <dbReference type="ChEBI" id="CHEBI:77893"/>
    </ligand>
</feature>
<keyword evidence="2 8" id="KW-0963">Cytoplasm</keyword>